<evidence type="ECO:0000313" key="3">
    <source>
        <dbReference type="EMBL" id="ETL49401.1"/>
    </source>
</evidence>
<dbReference type="Gene3D" id="4.10.60.10">
    <property type="entry name" value="Zinc finger, CCHC-type"/>
    <property type="match status" value="1"/>
</dbReference>
<feature type="domain" description="CCHC-type" evidence="2">
    <location>
        <begin position="20"/>
        <end position="34"/>
    </location>
</feature>
<dbReference type="Proteomes" id="UP000053864">
    <property type="component" value="Unassembled WGS sequence"/>
</dbReference>
<dbReference type="PROSITE" id="PS50158">
    <property type="entry name" value="ZF_CCHC"/>
    <property type="match status" value="1"/>
</dbReference>
<sequence length="59" mass="6467">MGDVPCRHRRAMPTSTRQMKCFRCRKRGHFAAVCHAPAPVFANVSIGTDVAAPKNGDNQ</sequence>
<name>W2JSR6_PHYNI</name>
<protein>
    <recommendedName>
        <fullName evidence="2">CCHC-type domain-containing protein</fullName>
    </recommendedName>
</protein>
<dbReference type="InterPro" id="IPR001878">
    <property type="entry name" value="Znf_CCHC"/>
</dbReference>
<keyword evidence="1" id="KW-0479">Metal-binding</keyword>
<proteinExistence type="predicted"/>
<dbReference type="SUPFAM" id="SSF57756">
    <property type="entry name" value="Retrovirus zinc finger-like domains"/>
    <property type="match status" value="1"/>
</dbReference>
<organism evidence="3 4">
    <name type="scientific">Phytophthora nicotianae</name>
    <name type="common">Potato buckeye rot agent</name>
    <name type="synonym">Phytophthora parasitica</name>
    <dbReference type="NCBI Taxonomy" id="4792"/>
    <lineage>
        <taxon>Eukaryota</taxon>
        <taxon>Sar</taxon>
        <taxon>Stramenopiles</taxon>
        <taxon>Oomycota</taxon>
        <taxon>Peronosporomycetes</taxon>
        <taxon>Peronosporales</taxon>
        <taxon>Peronosporaceae</taxon>
        <taxon>Phytophthora</taxon>
    </lineage>
</organism>
<dbReference type="EMBL" id="KI670588">
    <property type="protein sequence ID" value="ETL49401.1"/>
    <property type="molecule type" value="Genomic_DNA"/>
</dbReference>
<evidence type="ECO:0000259" key="2">
    <source>
        <dbReference type="PROSITE" id="PS50158"/>
    </source>
</evidence>
<dbReference type="GO" id="GO:0008270">
    <property type="term" value="F:zinc ion binding"/>
    <property type="evidence" value="ECO:0007669"/>
    <property type="project" value="UniProtKB-KW"/>
</dbReference>
<gene>
    <name evidence="3" type="ORF">L916_01107</name>
</gene>
<evidence type="ECO:0000313" key="4">
    <source>
        <dbReference type="Proteomes" id="UP000053864"/>
    </source>
</evidence>
<dbReference type="AlphaFoldDB" id="W2JSR6"/>
<keyword evidence="1" id="KW-0862">Zinc</keyword>
<reference evidence="3 4" key="1">
    <citation type="submission" date="2013-11" db="EMBL/GenBank/DDBJ databases">
        <title>The Genome Sequence of Phytophthora parasitica CJ05E6.</title>
        <authorList>
            <consortium name="The Broad Institute Genomics Platform"/>
            <person name="Russ C."/>
            <person name="Tyler B."/>
            <person name="Panabieres F."/>
            <person name="Shan W."/>
            <person name="Tripathy S."/>
            <person name="Grunwald N."/>
            <person name="Machado M."/>
            <person name="Johnson C.S."/>
            <person name="Arredondo F."/>
            <person name="Hong C."/>
            <person name="Coffey M."/>
            <person name="Young S.K."/>
            <person name="Zeng Q."/>
            <person name="Gargeya S."/>
            <person name="Fitzgerald M."/>
            <person name="Abouelleil A."/>
            <person name="Alvarado L."/>
            <person name="Chapman S.B."/>
            <person name="Gainer-Dewar J."/>
            <person name="Goldberg J."/>
            <person name="Griggs A."/>
            <person name="Gujja S."/>
            <person name="Hansen M."/>
            <person name="Howarth C."/>
            <person name="Imamovic A."/>
            <person name="Ireland A."/>
            <person name="Larimer J."/>
            <person name="McCowan C."/>
            <person name="Murphy C."/>
            <person name="Pearson M."/>
            <person name="Poon T.W."/>
            <person name="Priest M."/>
            <person name="Roberts A."/>
            <person name="Saif S."/>
            <person name="Shea T."/>
            <person name="Sykes S."/>
            <person name="Wortman J."/>
            <person name="Nusbaum C."/>
            <person name="Birren B."/>
        </authorList>
    </citation>
    <scope>NUCLEOTIDE SEQUENCE [LARGE SCALE GENOMIC DNA]</scope>
    <source>
        <strain evidence="3 4">CJ05E6</strain>
    </source>
</reference>
<dbReference type="GO" id="GO:0003676">
    <property type="term" value="F:nucleic acid binding"/>
    <property type="evidence" value="ECO:0007669"/>
    <property type="project" value="InterPro"/>
</dbReference>
<accession>W2JSR6</accession>
<evidence type="ECO:0000256" key="1">
    <source>
        <dbReference type="PROSITE-ProRule" id="PRU00047"/>
    </source>
</evidence>
<dbReference type="InterPro" id="IPR036875">
    <property type="entry name" value="Znf_CCHC_sf"/>
</dbReference>
<keyword evidence="1" id="KW-0863">Zinc-finger</keyword>